<keyword evidence="2" id="KW-1185">Reference proteome</keyword>
<accession>A0ABZ2RSW4</accession>
<organism evidence="1 2">
    <name type="scientific">Mycoplasmopsis felifaucium</name>
    <dbReference type="NCBI Taxonomy" id="35768"/>
    <lineage>
        <taxon>Bacteria</taxon>
        <taxon>Bacillati</taxon>
        <taxon>Mycoplasmatota</taxon>
        <taxon>Mycoplasmoidales</taxon>
        <taxon>Metamycoplasmataceae</taxon>
        <taxon>Mycoplasmopsis</taxon>
    </lineage>
</organism>
<evidence type="ECO:0000313" key="2">
    <source>
        <dbReference type="Proteomes" id="UP001477443"/>
    </source>
</evidence>
<reference evidence="1" key="1">
    <citation type="submission" date="2024-03" db="EMBL/GenBank/DDBJ databases">
        <title>Complete genome sequence of Mycoplasma felifaucium Z921 isolated from the trachea of a cheetah.</title>
        <authorList>
            <person name="Spergser J."/>
        </authorList>
    </citation>
    <scope>NUCLEOTIDE SEQUENCE [LARGE SCALE GENOMIC DNA]</scope>
    <source>
        <strain evidence="1">Z921</strain>
    </source>
</reference>
<dbReference type="RefSeq" id="WP_338822827.1">
    <property type="nucleotide sequence ID" value="NZ_CP148067.1"/>
</dbReference>
<dbReference type="Proteomes" id="UP001477443">
    <property type="component" value="Chromosome"/>
</dbReference>
<protein>
    <submittedName>
        <fullName evidence="1">Uncharacterized protein</fullName>
    </submittedName>
</protein>
<dbReference type="EMBL" id="CP148067">
    <property type="protein sequence ID" value="WXL29208.1"/>
    <property type="molecule type" value="Genomic_DNA"/>
</dbReference>
<name>A0ABZ2RSW4_9BACT</name>
<gene>
    <name evidence="1" type="ORF">WG617_00970</name>
</gene>
<evidence type="ECO:0000313" key="1">
    <source>
        <dbReference type="EMBL" id="WXL29208.1"/>
    </source>
</evidence>
<proteinExistence type="predicted"/>
<sequence>MGGRESYKRLTEDIDTLTIINGKNYSITRELTNILATIGDLKKARWTVLHETALGKPYMLGGKGGLNLVFKNLENGELKSLEEMLKYSKFELHTMGLTKVKNKDEWYIRTLPNKIKLDNLG</sequence>